<evidence type="ECO:0000313" key="2">
    <source>
        <dbReference type="Proteomes" id="UP000789525"/>
    </source>
</evidence>
<keyword evidence="2" id="KW-1185">Reference proteome</keyword>
<organism evidence="1 2">
    <name type="scientific">Acaulospora colombiana</name>
    <dbReference type="NCBI Taxonomy" id="27376"/>
    <lineage>
        <taxon>Eukaryota</taxon>
        <taxon>Fungi</taxon>
        <taxon>Fungi incertae sedis</taxon>
        <taxon>Mucoromycota</taxon>
        <taxon>Glomeromycotina</taxon>
        <taxon>Glomeromycetes</taxon>
        <taxon>Diversisporales</taxon>
        <taxon>Acaulosporaceae</taxon>
        <taxon>Acaulospora</taxon>
    </lineage>
</organism>
<proteinExistence type="predicted"/>
<comment type="caution">
    <text evidence="1">The sequence shown here is derived from an EMBL/GenBank/DDBJ whole genome shotgun (WGS) entry which is preliminary data.</text>
</comment>
<name>A0ACA9K8B7_9GLOM</name>
<evidence type="ECO:0000313" key="1">
    <source>
        <dbReference type="EMBL" id="CAG8459096.1"/>
    </source>
</evidence>
<sequence>MCPLQLTYDAVVTYIKYSEGYLMVPVTGEIITKPEEYWNNFHQQVSIPLDYVLGNEVYTEAMPQLAYGAIMFIIALLGVRSNQRFSRLLGKPKISNAPQANIVAKLEYFKEMNQYLTCALFIGSASIIALSVDALTPARFLNTHKFAIDLLICHANFTIWIVFVTLILIFYPSANSLPELVTEKGLASTIVIKSMKASENSPWSSQIISKNDRVSWYLDMPDDSSSIPSTPITTKNYHDRNFGVFQSGDGSVTLDIFPPQSTSPHGPQGAPSSFYFSSNALLPSPTYPPQVANQNSVLPPRITTQHNSRRSVSFSKPSPVESLKYPSSPVKNRNSLTSLNSLPTFPPPITPPPTTSPPPIPTSKSVPVTSIMTSLSTGTSPKRTQRSVPLNVPNTPIIRVTDSQTSLRSKALFQEIGSDVSVRSKVSQENNDTNVIVNEKSTINATTKLDTRVVAPFMFQDEPPPRVVTVALANDRNEENMKDIENATLNIEQRKYIEKDRIIETNKTINDSEKQYLKEDDGSGNEKQTLETSSFEYSQEEVQSDFSNADEDSFALEKSLIKISPSIKEGSDDEKNSLLSSSISPTKSSSSKSATPTLTITTKSSLQATSQKPKSTSRTNTVKTSSAVTPLKSALKTKSPTSKSQKSTASPVSSESSSRTSSPTSPSTPVNSLATPLSRVSTPINNNKKVGSNISSRTSLLVSNNNKAKSTSTGNSARRGNDVKNRVIKNSPEAVVSGNSKNMGRKSEGAPESYVDKHVGSKDTKNATDKPQTRERSDSGFHGDDLNLIVPSESSYLEIGKDGGLKNEKITSSSREKNIRSENKKMVGSKSEKKANLKSEKTVDSKDEKKKSKDSDLKSDKSNRSSLKDVKKIMGRIRSSSSLSTSSSESSRSSSSNSKSKKISIRMSGSS</sequence>
<protein>
    <submittedName>
        <fullName evidence="1">17017_t:CDS:1</fullName>
    </submittedName>
</protein>
<gene>
    <name evidence="1" type="ORF">ACOLOM_LOCUS1092</name>
</gene>
<dbReference type="Proteomes" id="UP000789525">
    <property type="component" value="Unassembled WGS sequence"/>
</dbReference>
<dbReference type="EMBL" id="CAJVPT010001231">
    <property type="protein sequence ID" value="CAG8459096.1"/>
    <property type="molecule type" value="Genomic_DNA"/>
</dbReference>
<reference evidence="1" key="1">
    <citation type="submission" date="2021-06" db="EMBL/GenBank/DDBJ databases">
        <authorList>
            <person name="Kallberg Y."/>
            <person name="Tangrot J."/>
            <person name="Rosling A."/>
        </authorList>
    </citation>
    <scope>NUCLEOTIDE SEQUENCE</scope>
    <source>
        <strain evidence="1">CL356</strain>
    </source>
</reference>
<accession>A0ACA9K8B7</accession>